<evidence type="ECO:0000259" key="3">
    <source>
        <dbReference type="PROSITE" id="PS51371"/>
    </source>
</evidence>
<dbReference type="PROSITE" id="PS51371">
    <property type="entry name" value="CBS"/>
    <property type="match status" value="2"/>
</dbReference>
<dbReference type="InterPro" id="IPR044725">
    <property type="entry name" value="CBSX3_CBS_dom"/>
</dbReference>
<dbReference type="AlphaFoldDB" id="A0A1M5TUW6"/>
<feature type="domain" description="CBS" evidence="3">
    <location>
        <begin position="91"/>
        <end position="152"/>
    </location>
</feature>
<dbReference type="EMBL" id="LT670818">
    <property type="protein sequence ID" value="SHH54514.1"/>
    <property type="molecule type" value="Genomic_DNA"/>
</dbReference>
<dbReference type="Gene3D" id="3.10.580.10">
    <property type="entry name" value="CBS-domain"/>
    <property type="match status" value="1"/>
</dbReference>
<dbReference type="InterPro" id="IPR000644">
    <property type="entry name" value="CBS_dom"/>
</dbReference>
<dbReference type="SMART" id="SM00116">
    <property type="entry name" value="CBS"/>
    <property type="match status" value="2"/>
</dbReference>
<dbReference type="Proteomes" id="UP000190675">
    <property type="component" value="Chromosome I"/>
</dbReference>
<evidence type="ECO:0000313" key="5">
    <source>
        <dbReference type="Proteomes" id="UP000190675"/>
    </source>
</evidence>
<feature type="domain" description="CBS" evidence="3">
    <location>
        <begin position="158"/>
        <end position="216"/>
    </location>
</feature>
<dbReference type="InterPro" id="IPR046342">
    <property type="entry name" value="CBS_dom_sf"/>
</dbReference>
<dbReference type="InterPro" id="IPR051257">
    <property type="entry name" value="Diverse_CBS-Domain"/>
</dbReference>
<dbReference type="CDD" id="cd04623">
    <property type="entry name" value="CBS_pair_bac_euk"/>
    <property type="match status" value="1"/>
</dbReference>
<name>A0A1M5TUW6_9BRAD</name>
<reference evidence="4 5" key="1">
    <citation type="submission" date="2016-11" db="EMBL/GenBank/DDBJ databases">
        <authorList>
            <person name="Jaros S."/>
            <person name="Januszkiewicz K."/>
            <person name="Wedrychowicz H."/>
        </authorList>
    </citation>
    <scope>NUCLEOTIDE SEQUENCE [LARGE SCALE GENOMIC DNA]</scope>
    <source>
        <strain evidence="4 5">GAS242</strain>
    </source>
</reference>
<keyword evidence="1 2" id="KW-0129">CBS domain</keyword>
<organism evidence="4 5">
    <name type="scientific">Bradyrhizobium erythrophlei</name>
    <dbReference type="NCBI Taxonomy" id="1437360"/>
    <lineage>
        <taxon>Bacteria</taxon>
        <taxon>Pseudomonadati</taxon>
        <taxon>Pseudomonadota</taxon>
        <taxon>Alphaproteobacteria</taxon>
        <taxon>Hyphomicrobiales</taxon>
        <taxon>Nitrobacteraceae</taxon>
        <taxon>Bradyrhizobium</taxon>
    </lineage>
</organism>
<proteinExistence type="predicted"/>
<evidence type="ECO:0000256" key="1">
    <source>
        <dbReference type="ARBA" id="ARBA00023122"/>
    </source>
</evidence>
<sequence length="225" mass="24783">MLQMRHRMTHRTAADRCLRRTAISFIIAIVKRQKGKKGINPPACLCACLPSGCNKSGARLLIEDSKEQRSRSLEGAIGFRETTMTVRAILDSKGHQIQSVEPDAKLSAAIKVLAERKIGAVLAMSKGRIEGILSERDIVRVLGERGAGVLDEPISAVMTRKVVSCRPADTVAAIMEMMTMGKFRHLPVIDGEKVVGLISIGDIVKWRVGEYEMEQEALREYIKTA</sequence>
<evidence type="ECO:0000313" key="4">
    <source>
        <dbReference type="EMBL" id="SHH54514.1"/>
    </source>
</evidence>
<accession>A0A1M5TUW6</accession>
<dbReference type="SUPFAM" id="SSF54631">
    <property type="entry name" value="CBS-domain pair"/>
    <property type="match status" value="1"/>
</dbReference>
<dbReference type="PANTHER" id="PTHR43080">
    <property type="entry name" value="CBS DOMAIN-CONTAINING PROTEIN CBSX3, MITOCHONDRIAL"/>
    <property type="match status" value="1"/>
</dbReference>
<protein>
    <submittedName>
        <fullName evidence="4">CBS domain-containing protein</fullName>
    </submittedName>
</protein>
<dbReference type="Pfam" id="PF00571">
    <property type="entry name" value="CBS"/>
    <property type="match status" value="2"/>
</dbReference>
<dbReference type="PANTHER" id="PTHR43080:SF2">
    <property type="entry name" value="CBS DOMAIN-CONTAINING PROTEIN"/>
    <property type="match status" value="1"/>
</dbReference>
<gene>
    <name evidence="4" type="ORF">SAMN05444169_7995</name>
</gene>
<evidence type="ECO:0000256" key="2">
    <source>
        <dbReference type="PROSITE-ProRule" id="PRU00703"/>
    </source>
</evidence>